<feature type="binding site" evidence="9">
    <location>
        <position position="98"/>
    </location>
    <ligand>
        <name>ATP</name>
        <dbReference type="ChEBI" id="CHEBI:30616"/>
    </ligand>
</feature>
<protein>
    <recommendedName>
        <fullName evidence="9">Phosphopantetheine adenylyltransferase</fullName>
        <ecNumber evidence="9">2.7.7.3</ecNumber>
    </recommendedName>
    <alternativeName>
        <fullName evidence="9">Dephospho-CoA pyrophosphorylase</fullName>
    </alternativeName>
    <alternativeName>
        <fullName evidence="9">Pantetheine-phosphate adenylyltransferase</fullName>
        <shortName evidence="9">PPAT</shortName>
    </alternativeName>
</protein>
<feature type="binding site" evidence="9">
    <location>
        <position position="87"/>
    </location>
    <ligand>
        <name>substrate</name>
    </ligand>
</feature>
<comment type="similarity">
    <text evidence="9">Belongs to the bacterial CoaD family.</text>
</comment>
<evidence type="ECO:0000256" key="5">
    <source>
        <dbReference type="ARBA" id="ARBA00022840"/>
    </source>
</evidence>
<keyword evidence="3 9" id="KW-0548">Nucleotidyltransferase</keyword>
<feature type="binding site" evidence="9">
    <location>
        <begin position="88"/>
        <end position="90"/>
    </location>
    <ligand>
        <name>ATP</name>
        <dbReference type="ChEBI" id="CHEBI:30616"/>
    </ligand>
</feature>
<proteinExistence type="inferred from homology"/>
<dbReference type="CDD" id="cd02163">
    <property type="entry name" value="PPAT"/>
    <property type="match status" value="1"/>
</dbReference>
<dbReference type="RefSeq" id="WP_053778759.1">
    <property type="nucleotide sequence ID" value="NZ_JAADZU010000080.1"/>
</dbReference>
<dbReference type="UniPathway" id="UPA00241">
    <property type="reaction ID" value="UER00355"/>
</dbReference>
<feature type="binding site" evidence="9">
    <location>
        <begin position="9"/>
        <end position="10"/>
    </location>
    <ligand>
        <name>ATP</name>
        <dbReference type="ChEBI" id="CHEBI:30616"/>
    </ligand>
</feature>
<sequence length="162" mass="18308">MTSAVLPGSFDPFTRGHRYVVERAARCFDELVVTVVVNPNKRGMFDVDERLDLIRHDCADLPNVRVDKWRGLLVDYLTQNGIHAIVKGLRSSVDFDYELPMAQMNRELADVETMFLLTDPSYAHVSSSLVKEVAKLGGDVRPFLSEHIHDRLQAVLAGERQV</sequence>
<dbReference type="PANTHER" id="PTHR21342:SF1">
    <property type="entry name" value="PHOSPHOPANTETHEINE ADENYLYLTRANSFERASE"/>
    <property type="match status" value="1"/>
</dbReference>
<feature type="binding site" evidence="9">
    <location>
        <position position="73"/>
    </location>
    <ligand>
        <name>substrate</name>
    </ligand>
</feature>
<evidence type="ECO:0000256" key="3">
    <source>
        <dbReference type="ARBA" id="ARBA00022695"/>
    </source>
</evidence>
<evidence type="ECO:0000313" key="12">
    <source>
        <dbReference type="Proteomes" id="UP000466307"/>
    </source>
</evidence>
<keyword evidence="1 9" id="KW-0963">Cytoplasm</keyword>
<dbReference type="EC" id="2.7.7.3" evidence="9"/>
<comment type="subcellular location">
    <subcellularLocation>
        <location evidence="9">Cytoplasm</location>
    </subcellularLocation>
</comment>
<feature type="domain" description="Cytidyltransferase-like" evidence="10">
    <location>
        <begin position="6"/>
        <end position="132"/>
    </location>
</feature>
<dbReference type="AlphaFoldDB" id="A0A7K3LUU6"/>
<comment type="subunit">
    <text evidence="9">Homohexamer.</text>
</comment>
<keyword evidence="2 9" id="KW-0808">Transferase</keyword>
<comment type="caution">
    <text evidence="11">The sequence shown here is derived from an EMBL/GenBank/DDBJ whole genome shotgun (WGS) entry which is preliminary data.</text>
</comment>
<dbReference type="PANTHER" id="PTHR21342">
    <property type="entry name" value="PHOSPHOPANTETHEINE ADENYLYLTRANSFERASE"/>
    <property type="match status" value="1"/>
</dbReference>
<name>A0A7K3LUU6_9ACTN</name>
<feature type="site" description="Transition state stabilizer" evidence="9">
    <location>
        <position position="17"/>
    </location>
</feature>
<dbReference type="GO" id="GO:0015937">
    <property type="term" value="P:coenzyme A biosynthetic process"/>
    <property type="evidence" value="ECO:0007669"/>
    <property type="project" value="UniProtKB-UniRule"/>
</dbReference>
<keyword evidence="12" id="KW-1185">Reference proteome</keyword>
<comment type="pathway">
    <text evidence="9">Cofactor biosynthesis; coenzyme A biosynthesis; CoA from (R)-pantothenate: step 4/5.</text>
</comment>
<dbReference type="GO" id="GO:0004595">
    <property type="term" value="F:pantetheine-phosphate adenylyltransferase activity"/>
    <property type="evidence" value="ECO:0007669"/>
    <property type="project" value="UniProtKB-UniRule"/>
</dbReference>
<dbReference type="GO" id="GO:0005737">
    <property type="term" value="C:cytoplasm"/>
    <property type="evidence" value="ECO:0007669"/>
    <property type="project" value="UniProtKB-SubCell"/>
</dbReference>
<evidence type="ECO:0000259" key="10">
    <source>
        <dbReference type="Pfam" id="PF01467"/>
    </source>
</evidence>
<accession>A0A7K3LUU6</accession>
<feature type="binding site" evidence="9">
    <location>
        <position position="41"/>
    </location>
    <ligand>
        <name>substrate</name>
    </ligand>
</feature>
<organism evidence="11 12">
    <name type="scientific">Gordonia desulfuricans</name>
    <dbReference type="NCBI Taxonomy" id="89051"/>
    <lineage>
        <taxon>Bacteria</taxon>
        <taxon>Bacillati</taxon>
        <taxon>Actinomycetota</taxon>
        <taxon>Actinomycetes</taxon>
        <taxon>Mycobacteriales</taxon>
        <taxon>Gordoniaceae</taxon>
        <taxon>Gordonia</taxon>
    </lineage>
</organism>
<reference evidence="11 12" key="1">
    <citation type="submission" date="2020-01" db="EMBL/GenBank/DDBJ databases">
        <title>Investigation of new actinobacteria for the biodesulphurisation of diesel fuel.</title>
        <authorList>
            <person name="Athi Narayanan S.M."/>
        </authorList>
    </citation>
    <scope>NUCLEOTIDE SEQUENCE [LARGE SCALE GENOMIC DNA]</scope>
    <source>
        <strain evidence="11 12">213E</strain>
    </source>
</reference>
<feature type="binding site" evidence="9">
    <location>
        <position position="9"/>
    </location>
    <ligand>
        <name>substrate</name>
    </ligand>
</feature>
<evidence type="ECO:0000256" key="6">
    <source>
        <dbReference type="ARBA" id="ARBA00022842"/>
    </source>
</evidence>
<dbReference type="Gene3D" id="3.40.50.620">
    <property type="entry name" value="HUPs"/>
    <property type="match status" value="1"/>
</dbReference>
<evidence type="ECO:0000256" key="9">
    <source>
        <dbReference type="HAMAP-Rule" id="MF_00151"/>
    </source>
</evidence>
<dbReference type="EMBL" id="JAADZU010000080">
    <property type="protein sequence ID" value="NDK91701.1"/>
    <property type="molecule type" value="Genomic_DNA"/>
</dbReference>
<dbReference type="GO" id="GO:0005524">
    <property type="term" value="F:ATP binding"/>
    <property type="evidence" value="ECO:0007669"/>
    <property type="project" value="UniProtKB-KW"/>
</dbReference>
<dbReference type="NCBIfam" id="TIGR01510">
    <property type="entry name" value="coaD_prev_kdtB"/>
    <property type="match status" value="1"/>
</dbReference>
<evidence type="ECO:0000256" key="1">
    <source>
        <dbReference type="ARBA" id="ARBA00022490"/>
    </source>
</evidence>
<dbReference type="PRINTS" id="PR01020">
    <property type="entry name" value="LPSBIOSNTHSS"/>
</dbReference>
<evidence type="ECO:0000256" key="2">
    <source>
        <dbReference type="ARBA" id="ARBA00022679"/>
    </source>
</evidence>
<comment type="cofactor">
    <cofactor evidence="9">
        <name>Mg(2+)</name>
        <dbReference type="ChEBI" id="CHEBI:18420"/>
    </cofactor>
</comment>
<keyword evidence="6 9" id="KW-0460">Magnesium</keyword>
<dbReference type="NCBIfam" id="TIGR00125">
    <property type="entry name" value="cyt_tran_rel"/>
    <property type="match status" value="1"/>
</dbReference>
<keyword evidence="4 9" id="KW-0547">Nucleotide-binding</keyword>
<evidence type="ECO:0000256" key="7">
    <source>
        <dbReference type="ARBA" id="ARBA00022993"/>
    </source>
</evidence>
<keyword evidence="7 9" id="KW-0173">Coenzyme A biosynthesis</keyword>
<evidence type="ECO:0000256" key="4">
    <source>
        <dbReference type="ARBA" id="ARBA00022741"/>
    </source>
</evidence>
<comment type="catalytic activity">
    <reaction evidence="8 9">
        <text>(R)-4'-phosphopantetheine + ATP + H(+) = 3'-dephospho-CoA + diphosphate</text>
        <dbReference type="Rhea" id="RHEA:19801"/>
        <dbReference type="ChEBI" id="CHEBI:15378"/>
        <dbReference type="ChEBI" id="CHEBI:30616"/>
        <dbReference type="ChEBI" id="CHEBI:33019"/>
        <dbReference type="ChEBI" id="CHEBI:57328"/>
        <dbReference type="ChEBI" id="CHEBI:61723"/>
        <dbReference type="EC" id="2.7.7.3"/>
    </reaction>
</comment>
<feature type="binding site" evidence="9">
    <location>
        <position position="17"/>
    </location>
    <ligand>
        <name>ATP</name>
        <dbReference type="ChEBI" id="CHEBI:30616"/>
    </ligand>
</feature>
<dbReference type="InterPro" id="IPR001980">
    <property type="entry name" value="PPAT"/>
</dbReference>
<gene>
    <name evidence="9 11" type="primary">coaD</name>
    <name evidence="11" type="ORF">GYA93_19290</name>
</gene>
<evidence type="ECO:0000256" key="8">
    <source>
        <dbReference type="ARBA" id="ARBA00029346"/>
    </source>
</evidence>
<dbReference type="Proteomes" id="UP000466307">
    <property type="component" value="Unassembled WGS sequence"/>
</dbReference>
<dbReference type="HAMAP" id="MF_00151">
    <property type="entry name" value="PPAT_bact"/>
    <property type="match status" value="1"/>
</dbReference>
<dbReference type="InterPro" id="IPR014729">
    <property type="entry name" value="Rossmann-like_a/b/a_fold"/>
</dbReference>
<feature type="binding site" evidence="9">
    <location>
        <begin position="122"/>
        <end position="128"/>
    </location>
    <ligand>
        <name>ATP</name>
        <dbReference type="ChEBI" id="CHEBI:30616"/>
    </ligand>
</feature>
<comment type="function">
    <text evidence="9">Reversibly transfers an adenylyl group from ATP to 4'-phosphopantetheine, yielding dephospho-CoA (dPCoA) and pyrophosphate.</text>
</comment>
<dbReference type="SUPFAM" id="SSF52374">
    <property type="entry name" value="Nucleotidylyl transferase"/>
    <property type="match status" value="1"/>
</dbReference>
<evidence type="ECO:0000313" key="11">
    <source>
        <dbReference type="EMBL" id="NDK91701.1"/>
    </source>
</evidence>
<dbReference type="InterPro" id="IPR004821">
    <property type="entry name" value="Cyt_trans-like"/>
</dbReference>
<keyword evidence="5 9" id="KW-0067">ATP-binding</keyword>
<dbReference type="Pfam" id="PF01467">
    <property type="entry name" value="CTP_transf_like"/>
    <property type="match status" value="1"/>
</dbReference>